<dbReference type="AlphaFoldDB" id="A0A7K1PW53"/>
<dbReference type="OrthoDB" id="7859556at2"/>
<evidence type="ECO:0000313" key="3">
    <source>
        <dbReference type="EMBL" id="MVA59588.1"/>
    </source>
</evidence>
<evidence type="ECO:0000259" key="1">
    <source>
        <dbReference type="Pfam" id="PF14452"/>
    </source>
</evidence>
<evidence type="ECO:0000313" key="4">
    <source>
        <dbReference type="Proteomes" id="UP000175993"/>
    </source>
</evidence>
<feature type="domain" description="Multi-ubiquitin" evidence="1">
    <location>
        <begin position="150"/>
        <end position="222"/>
    </location>
</feature>
<proteinExistence type="predicted"/>
<reference evidence="2 4" key="1">
    <citation type="submission" date="2019-11" db="EMBL/GenBank/DDBJ databases">
        <title>Whole-genome sequencing of Allorhizobium vitis.</title>
        <authorList>
            <person name="Gan H.M."/>
            <person name="Savka M.A."/>
        </authorList>
    </citation>
    <scope>NUCLEOTIDE SEQUENCE [LARGE SCALE GENOMIC DNA]</scope>
    <source>
        <strain evidence="2 4">AB4</strain>
    </source>
</reference>
<feature type="domain" description="Multi-ubiquitin" evidence="1">
    <location>
        <begin position="80"/>
        <end position="144"/>
    </location>
</feature>
<dbReference type="InterPro" id="IPR027802">
    <property type="entry name" value="Multi-ubiquitin_dom"/>
</dbReference>
<dbReference type="Proteomes" id="UP000440716">
    <property type="component" value="Unassembled WGS sequence"/>
</dbReference>
<dbReference type="RefSeq" id="WP_081344231.1">
    <property type="nucleotide sequence ID" value="NZ_JABAEJ010000018.1"/>
</dbReference>
<reference evidence="3 5" key="2">
    <citation type="submission" date="2019-12" db="EMBL/GenBank/DDBJ databases">
        <title>Whole-genome sequencing of Allorhizobium vitis.</title>
        <authorList>
            <person name="Gan H.M."/>
            <person name="Szegedi E."/>
            <person name="Burr T."/>
            <person name="Savka M.A."/>
        </authorList>
    </citation>
    <scope>NUCLEOTIDE SEQUENCE [LARGE SCALE GENOMIC DNA]</scope>
    <source>
        <strain evidence="3 5">CG415</strain>
    </source>
</reference>
<sequence length="225" mass="25179">MSKKMKARIGREDLNFVEHLFDDEKVTGAQIGEAAGAHPLKDFIVLQQLPSYEIETLRPTELADLKKSLRFFVIKSDVTFQFLIDGLSMAWPLEKATGHTLLFLAGKEDGFEILLEREDQPDKIVGMSDEVRISKSGTEEFKTRAKHGPVTIIVEGTPHEWDQNRISYDEVVTLEVPDYAQHPEITYSVKYKNGPGNKPEGILVKGASVKVKNGMIFSVSETGQS</sequence>
<organism evidence="3 5">
    <name type="scientific">Agrobacterium vitis</name>
    <name type="common">Rhizobium vitis</name>
    <dbReference type="NCBI Taxonomy" id="373"/>
    <lineage>
        <taxon>Bacteria</taxon>
        <taxon>Pseudomonadati</taxon>
        <taxon>Pseudomonadota</taxon>
        <taxon>Alphaproteobacteria</taxon>
        <taxon>Hyphomicrobiales</taxon>
        <taxon>Rhizobiaceae</taxon>
        <taxon>Rhizobium/Agrobacterium group</taxon>
        <taxon>Agrobacterium</taxon>
    </lineage>
</organism>
<dbReference type="EMBL" id="MBEV02000017">
    <property type="protein sequence ID" value="MUP07663.1"/>
    <property type="molecule type" value="Genomic_DNA"/>
</dbReference>
<dbReference type="Proteomes" id="UP000175993">
    <property type="component" value="Unassembled WGS sequence"/>
</dbReference>
<comment type="caution">
    <text evidence="3">The sequence shown here is derived from an EMBL/GenBank/DDBJ whole genome shotgun (WGS) entry which is preliminary data.</text>
</comment>
<feature type="domain" description="Multi-ubiquitin" evidence="1">
    <location>
        <begin position="13"/>
        <end position="75"/>
    </location>
</feature>
<evidence type="ECO:0000313" key="2">
    <source>
        <dbReference type="EMBL" id="MUP07663.1"/>
    </source>
</evidence>
<dbReference type="EMBL" id="WPHU01000027">
    <property type="protein sequence ID" value="MVA59588.1"/>
    <property type="molecule type" value="Genomic_DNA"/>
</dbReference>
<protein>
    <recommendedName>
        <fullName evidence="1">Multi-ubiquitin domain-containing protein</fullName>
    </recommendedName>
</protein>
<gene>
    <name evidence="2" type="ORF">BBI04_023010</name>
    <name evidence="3" type="ORF">GOZ88_26240</name>
</gene>
<dbReference type="Pfam" id="PF14452">
    <property type="entry name" value="Multi_ubiq"/>
    <property type="match status" value="3"/>
</dbReference>
<accession>A0A7K1PW53</accession>
<name>A0A7K1PW53_AGRVI</name>
<evidence type="ECO:0000313" key="5">
    <source>
        <dbReference type="Proteomes" id="UP000440716"/>
    </source>
</evidence>